<gene>
    <name evidence="2" type="ORF">BTM29_03335</name>
</gene>
<accession>A0A1P8Q1B2</accession>
<reference evidence="3" key="1">
    <citation type="submission" date="2016-12" db="EMBL/GenBank/DDBJ databases">
        <authorList>
            <person name="Jung M.Y."/>
            <person name="Lee S.H."/>
        </authorList>
    </citation>
    <scope>NUCLEOTIDE SEQUENCE [LARGE SCALE GENOMIC DNA]</scope>
    <source>
        <strain evidence="3">WiKim39</strain>
    </source>
</reference>
<feature type="domain" description="Transposase IS200-like" evidence="1">
    <location>
        <begin position="18"/>
        <end position="139"/>
    </location>
</feature>
<dbReference type="PANTHER" id="PTHR33360:SF2">
    <property type="entry name" value="TRANSPOSASE FOR INSERTION SEQUENCE ELEMENT IS200"/>
    <property type="match status" value="1"/>
</dbReference>
<organism evidence="2 3">
    <name type="scientific">Companilactobacillus allii</name>
    <dbReference type="NCBI Taxonomy" id="1847728"/>
    <lineage>
        <taxon>Bacteria</taxon>
        <taxon>Bacillati</taxon>
        <taxon>Bacillota</taxon>
        <taxon>Bacilli</taxon>
        <taxon>Lactobacillales</taxon>
        <taxon>Lactobacillaceae</taxon>
        <taxon>Companilactobacillus</taxon>
    </lineage>
</organism>
<dbReference type="InterPro" id="IPR036515">
    <property type="entry name" value="Transposase_17_sf"/>
</dbReference>
<dbReference type="OrthoDB" id="9798161at2"/>
<dbReference type="SMART" id="SM01321">
    <property type="entry name" value="Y1_Tnp"/>
    <property type="match status" value="1"/>
</dbReference>
<sequence>MRKKNDRLDDIIHERNYVYNFHFHLIWVTKYRNTVFSTPQLVNDMEIILRRIADLNEVTIERMEVMPDHIHLLISFKPKYAPTNVVKAFKGGSARMFFEKHPEVKQQKFLGGHLWSHSYYMSTLGNMSKDIVERYIESQKKSDLRH</sequence>
<dbReference type="GO" id="GO:0006313">
    <property type="term" value="P:DNA transposition"/>
    <property type="evidence" value="ECO:0007669"/>
    <property type="project" value="InterPro"/>
</dbReference>
<dbReference type="GO" id="GO:0003677">
    <property type="term" value="F:DNA binding"/>
    <property type="evidence" value="ECO:0007669"/>
    <property type="project" value="InterPro"/>
</dbReference>
<protein>
    <submittedName>
        <fullName evidence="2">IS200/IS605 family transposase</fullName>
    </submittedName>
</protein>
<proteinExistence type="predicted"/>
<dbReference type="EMBL" id="CP019323">
    <property type="protein sequence ID" value="APX71648.1"/>
    <property type="molecule type" value="Genomic_DNA"/>
</dbReference>
<dbReference type="KEGG" id="lalw:BTM29_03335"/>
<dbReference type="Gene3D" id="3.30.70.1290">
    <property type="entry name" value="Transposase IS200-like"/>
    <property type="match status" value="1"/>
</dbReference>
<dbReference type="SUPFAM" id="SSF143422">
    <property type="entry name" value="Transposase IS200-like"/>
    <property type="match status" value="1"/>
</dbReference>
<dbReference type="STRING" id="1847728.BTM29_03335"/>
<dbReference type="NCBIfam" id="NF033573">
    <property type="entry name" value="transpos_IS200"/>
    <property type="match status" value="1"/>
</dbReference>
<evidence type="ECO:0000313" key="3">
    <source>
        <dbReference type="Proteomes" id="UP000187499"/>
    </source>
</evidence>
<dbReference type="RefSeq" id="WP_076614152.1">
    <property type="nucleotide sequence ID" value="NZ_CP019323.1"/>
</dbReference>
<dbReference type="AlphaFoldDB" id="A0A1P8Q1B2"/>
<keyword evidence="3" id="KW-1185">Reference proteome</keyword>
<evidence type="ECO:0000313" key="2">
    <source>
        <dbReference type="EMBL" id="APX71648.1"/>
    </source>
</evidence>
<dbReference type="GO" id="GO:0004803">
    <property type="term" value="F:transposase activity"/>
    <property type="evidence" value="ECO:0007669"/>
    <property type="project" value="InterPro"/>
</dbReference>
<evidence type="ECO:0000259" key="1">
    <source>
        <dbReference type="SMART" id="SM01321"/>
    </source>
</evidence>
<dbReference type="PANTHER" id="PTHR33360">
    <property type="entry name" value="TRANSPOSASE FOR INSERTION SEQUENCE ELEMENT IS200"/>
    <property type="match status" value="1"/>
</dbReference>
<dbReference type="Proteomes" id="UP000187499">
    <property type="component" value="Chromosome"/>
</dbReference>
<name>A0A1P8Q1B2_9LACO</name>
<dbReference type="Pfam" id="PF01797">
    <property type="entry name" value="Y1_Tnp"/>
    <property type="match status" value="1"/>
</dbReference>
<dbReference type="InterPro" id="IPR002686">
    <property type="entry name" value="Transposase_17"/>
</dbReference>